<dbReference type="InterPro" id="IPR036058">
    <property type="entry name" value="Kazal_dom_sf"/>
</dbReference>
<dbReference type="GO" id="GO:0005509">
    <property type="term" value="F:calcium ion binding"/>
    <property type="evidence" value="ECO:0007669"/>
    <property type="project" value="TreeGrafter"/>
</dbReference>
<dbReference type="AlphaFoldDB" id="E0VQX0"/>
<dbReference type="GO" id="GO:0050840">
    <property type="term" value="F:extracellular matrix binding"/>
    <property type="evidence" value="ECO:0007669"/>
    <property type="project" value="TreeGrafter"/>
</dbReference>
<dbReference type="FunCoup" id="E0VQX0">
    <property type="interactions" value="5"/>
</dbReference>
<dbReference type="InterPro" id="IPR036773">
    <property type="entry name" value="TB_dom_sf"/>
</dbReference>
<feature type="domain" description="Kazal-like" evidence="5">
    <location>
        <begin position="220"/>
        <end position="273"/>
    </location>
</feature>
<dbReference type="Gene3D" id="3.30.60.30">
    <property type="match status" value="3"/>
</dbReference>
<dbReference type="SUPFAM" id="SSF100895">
    <property type="entry name" value="Kazal-type serine protease inhibitors"/>
    <property type="match status" value="3"/>
</dbReference>
<dbReference type="InterPro" id="IPR002350">
    <property type="entry name" value="Kazal_dom"/>
</dbReference>
<gene>
    <name evidence="7" type="primary">8237307</name>
    <name evidence="6" type="ORF">Phum_PHUM388310</name>
</gene>
<evidence type="ECO:0000256" key="2">
    <source>
        <dbReference type="ARBA" id="ARBA00022737"/>
    </source>
</evidence>
<protein>
    <submittedName>
        <fullName evidence="6 7">Follistatin, putative</fullName>
    </submittedName>
</protein>
<dbReference type="GO" id="GO:0005615">
    <property type="term" value="C:extracellular space"/>
    <property type="evidence" value="ECO:0007669"/>
    <property type="project" value="TreeGrafter"/>
</dbReference>
<dbReference type="InParanoid" id="E0VQX0"/>
<keyword evidence="2" id="KW-0677">Repeat</keyword>
<keyword evidence="4" id="KW-0325">Glycoprotein</keyword>
<dbReference type="PANTHER" id="PTHR13866">
    <property type="entry name" value="SPARC OSTEONECTIN"/>
    <property type="match status" value="1"/>
</dbReference>
<dbReference type="OMA" id="SCDDIRC"/>
<dbReference type="HOGENOM" id="CLU_050745_0_0_1"/>
<dbReference type="SMART" id="SM00274">
    <property type="entry name" value="FOLN"/>
    <property type="match status" value="3"/>
</dbReference>
<keyword evidence="8" id="KW-1185">Reference proteome</keyword>
<dbReference type="eggNOG" id="KOG3649">
    <property type="taxonomic scope" value="Eukaryota"/>
</dbReference>
<accession>E0VQX0</accession>
<name>E0VQX0_PEDHC</name>
<dbReference type="CTD" id="8237307"/>
<dbReference type="RefSeq" id="XP_002428514.1">
    <property type="nucleotide sequence ID" value="XM_002428469.1"/>
</dbReference>
<dbReference type="OrthoDB" id="192611at2759"/>
<evidence type="ECO:0000313" key="6">
    <source>
        <dbReference type="EMBL" id="EEB15776.1"/>
    </source>
</evidence>
<evidence type="ECO:0000259" key="5">
    <source>
        <dbReference type="PROSITE" id="PS51465"/>
    </source>
</evidence>
<dbReference type="VEuPathDB" id="VectorBase:PHUM388310"/>
<dbReference type="EMBL" id="DS235442">
    <property type="protein sequence ID" value="EEB15776.1"/>
    <property type="molecule type" value="Genomic_DNA"/>
</dbReference>
<keyword evidence="1" id="KW-0732">Signal</keyword>
<evidence type="ECO:0000256" key="3">
    <source>
        <dbReference type="ARBA" id="ARBA00023157"/>
    </source>
</evidence>
<dbReference type="InterPro" id="IPR003645">
    <property type="entry name" value="Fol_N"/>
</dbReference>
<dbReference type="Proteomes" id="UP000009046">
    <property type="component" value="Unassembled WGS sequence"/>
</dbReference>
<reference evidence="7" key="3">
    <citation type="submission" date="2020-05" db="UniProtKB">
        <authorList>
            <consortium name="EnsemblMetazoa"/>
        </authorList>
    </citation>
    <scope>IDENTIFICATION</scope>
    <source>
        <strain evidence="7">USDA</strain>
    </source>
</reference>
<dbReference type="GeneID" id="8237307"/>
<reference evidence="6" key="2">
    <citation type="submission" date="2007-04" db="EMBL/GenBank/DDBJ databases">
        <title>The genome of the human body louse.</title>
        <authorList>
            <consortium name="The Human Body Louse Genome Consortium"/>
            <person name="Kirkness E."/>
            <person name="Walenz B."/>
            <person name="Hass B."/>
            <person name="Bruggner R."/>
            <person name="Strausberg R."/>
        </authorList>
    </citation>
    <scope>NUCLEOTIDE SEQUENCE</scope>
    <source>
        <strain evidence="6">USDA</strain>
    </source>
</reference>
<dbReference type="KEGG" id="phu:Phum_PHUM388310"/>
<dbReference type="EnsemblMetazoa" id="PHUM388310-RA">
    <property type="protein sequence ID" value="PHUM388310-PA"/>
    <property type="gene ID" value="PHUM388310"/>
</dbReference>
<evidence type="ECO:0000313" key="8">
    <source>
        <dbReference type="Proteomes" id="UP000009046"/>
    </source>
</evidence>
<evidence type="ECO:0000256" key="4">
    <source>
        <dbReference type="ARBA" id="ARBA00023180"/>
    </source>
</evidence>
<dbReference type="GO" id="GO:0005518">
    <property type="term" value="F:collagen binding"/>
    <property type="evidence" value="ECO:0007669"/>
    <property type="project" value="TreeGrafter"/>
</dbReference>
<dbReference type="Gene3D" id="3.90.290.10">
    <property type="entry name" value="TGF-beta binding (TB) domain"/>
    <property type="match status" value="1"/>
</dbReference>
<evidence type="ECO:0000256" key="1">
    <source>
        <dbReference type="ARBA" id="ARBA00022729"/>
    </source>
</evidence>
<dbReference type="EMBL" id="AAZO01004546">
    <property type="status" value="NOT_ANNOTATED_CDS"/>
    <property type="molecule type" value="Genomic_DNA"/>
</dbReference>
<dbReference type="Pfam" id="PF07648">
    <property type="entry name" value="Kazal_2"/>
    <property type="match status" value="3"/>
</dbReference>
<feature type="domain" description="Kazal-like" evidence="5">
    <location>
        <begin position="67"/>
        <end position="118"/>
    </location>
</feature>
<reference evidence="6" key="1">
    <citation type="submission" date="2007-04" db="EMBL/GenBank/DDBJ databases">
        <title>Annotation of Pediculus humanus corporis strain USDA.</title>
        <authorList>
            <person name="Kirkness E."/>
            <person name="Hannick L."/>
            <person name="Hass B."/>
            <person name="Bruggner R."/>
            <person name="Lawson D."/>
            <person name="Bidwell S."/>
            <person name="Joardar V."/>
            <person name="Caler E."/>
            <person name="Walenz B."/>
            <person name="Inman J."/>
            <person name="Schobel S."/>
            <person name="Galinsky K."/>
            <person name="Amedeo P."/>
            <person name="Strausberg R."/>
        </authorList>
    </citation>
    <scope>NUCLEOTIDE SEQUENCE</scope>
    <source>
        <strain evidence="6">USDA</strain>
    </source>
</reference>
<dbReference type="STRING" id="121224.E0VQX0"/>
<dbReference type="PROSITE" id="PS51465">
    <property type="entry name" value="KAZAL_2"/>
    <property type="match status" value="3"/>
</dbReference>
<dbReference type="CDD" id="cd00104">
    <property type="entry name" value="KAZAL_FS"/>
    <property type="match status" value="3"/>
</dbReference>
<proteinExistence type="predicted"/>
<keyword evidence="3" id="KW-1015">Disulfide bond</keyword>
<evidence type="ECO:0000313" key="7">
    <source>
        <dbReference type="EnsemblMetazoa" id="PHUM388310-PA"/>
    </source>
</evidence>
<dbReference type="Pfam" id="PF21333">
    <property type="entry name" value="FST_N"/>
    <property type="match status" value="1"/>
</dbReference>
<dbReference type="PANTHER" id="PTHR13866:SF29">
    <property type="entry name" value="FOLLISTATIN"/>
    <property type="match status" value="1"/>
</dbReference>
<sequence length="292" mass="32227">MTKEECCSQFTNVNTAWSNEDMDSGSLFFLRILGDGVPCHSCKETCTGVECGSGKKCVMRSGRPKCVCSPCKEKGKNSRGPVCGTDGNTYLNVCRIKKRACRRKTPNLTVAYNGFCQSSCDRIKCPDGKYCLLDQNLSPHCVRCMIRCPKSMENSKPVCGTDGITYENICLLRQMACKKGKAIPVAYKGKCKARASCGSIRCKDRQACLTDSYSGLPRCVTCTSRCPSVKTKEFRGPICGTNNKTYHSWCHMVKDACATGFVIETKFQGICEEGGKRSFSIKKNNNFTMIVM</sequence>
<dbReference type="SMART" id="SM00280">
    <property type="entry name" value="KAZAL"/>
    <property type="match status" value="3"/>
</dbReference>
<organism>
    <name type="scientific">Pediculus humanus subsp. corporis</name>
    <name type="common">Body louse</name>
    <dbReference type="NCBI Taxonomy" id="121224"/>
    <lineage>
        <taxon>Eukaryota</taxon>
        <taxon>Metazoa</taxon>
        <taxon>Ecdysozoa</taxon>
        <taxon>Arthropoda</taxon>
        <taxon>Hexapoda</taxon>
        <taxon>Insecta</taxon>
        <taxon>Pterygota</taxon>
        <taxon>Neoptera</taxon>
        <taxon>Paraneoptera</taxon>
        <taxon>Psocodea</taxon>
        <taxon>Troctomorpha</taxon>
        <taxon>Phthiraptera</taxon>
        <taxon>Anoplura</taxon>
        <taxon>Pediculidae</taxon>
        <taxon>Pediculus</taxon>
    </lineage>
</organism>
<feature type="domain" description="Kazal-like" evidence="5">
    <location>
        <begin position="142"/>
        <end position="193"/>
    </location>
</feature>